<sequence length="199" mass="22632">MSGTPKNFAMQSLPSPPLCNPGSSGHPFLCARRCVYVMKRGWCHVQSCKYCHLDHYLPVVKLNKRQRHLLQRLDRKSKIDLLLAAFRRGLQRAGLTDQAGSFIYLLEDVASMQPEPEAPLNKRRIDDLLKALKRMTLNDNITAFEDVLPEQVIQSFQDLRRSLAPTCDAPMTMSSKAERSLKEALEEFPLQAPALTWLL</sequence>
<accession>A0A812YL50</accession>
<organism evidence="1 2">
    <name type="scientific">Symbiodinium necroappetens</name>
    <dbReference type="NCBI Taxonomy" id="1628268"/>
    <lineage>
        <taxon>Eukaryota</taxon>
        <taxon>Sar</taxon>
        <taxon>Alveolata</taxon>
        <taxon>Dinophyceae</taxon>
        <taxon>Suessiales</taxon>
        <taxon>Symbiodiniaceae</taxon>
        <taxon>Symbiodinium</taxon>
    </lineage>
</organism>
<name>A0A812YL50_9DINO</name>
<dbReference type="OrthoDB" id="10281831at2759"/>
<dbReference type="Proteomes" id="UP000601435">
    <property type="component" value="Unassembled WGS sequence"/>
</dbReference>
<reference evidence="1" key="1">
    <citation type="submission" date="2021-02" db="EMBL/GenBank/DDBJ databases">
        <authorList>
            <person name="Dougan E. K."/>
            <person name="Rhodes N."/>
            <person name="Thang M."/>
            <person name="Chan C."/>
        </authorList>
    </citation>
    <scope>NUCLEOTIDE SEQUENCE</scope>
</reference>
<dbReference type="AlphaFoldDB" id="A0A812YL50"/>
<comment type="caution">
    <text evidence="1">The sequence shown here is derived from an EMBL/GenBank/DDBJ whole genome shotgun (WGS) entry which is preliminary data.</text>
</comment>
<gene>
    <name evidence="1" type="ORF">SNEC2469_LOCUS22989</name>
</gene>
<dbReference type="EMBL" id="CAJNJA010042441">
    <property type="protein sequence ID" value="CAE7783968.1"/>
    <property type="molecule type" value="Genomic_DNA"/>
</dbReference>
<proteinExistence type="predicted"/>
<evidence type="ECO:0000313" key="1">
    <source>
        <dbReference type="EMBL" id="CAE7783968.1"/>
    </source>
</evidence>
<protein>
    <recommendedName>
        <fullName evidence="3">C3H1-type domain-containing protein</fullName>
    </recommendedName>
</protein>
<keyword evidence="2" id="KW-1185">Reference proteome</keyword>
<evidence type="ECO:0008006" key="3">
    <source>
        <dbReference type="Google" id="ProtNLM"/>
    </source>
</evidence>
<evidence type="ECO:0000313" key="2">
    <source>
        <dbReference type="Proteomes" id="UP000601435"/>
    </source>
</evidence>